<evidence type="ECO:0000256" key="2">
    <source>
        <dbReference type="ARBA" id="ARBA00022723"/>
    </source>
</evidence>
<comment type="cofactor">
    <cofactor evidence="7">
        <name>a divalent metal cation</name>
        <dbReference type="ChEBI" id="CHEBI:60240"/>
    </cofactor>
    <text evidence="7">Binds 1 divalent metal cation per subunit.</text>
</comment>
<accession>A0A4V1ERP3</accession>
<evidence type="ECO:0000256" key="6">
    <source>
        <dbReference type="ARBA" id="ARBA00023096"/>
    </source>
</evidence>
<dbReference type="OrthoDB" id="9801783at2"/>
<protein>
    <recommendedName>
        <fullName evidence="7">4-hydroxythreonine-4-phosphate dehydrogenase</fullName>
        <ecNumber evidence="7">1.1.1.262</ecNumber>
    </recommendedName>
    <alternativeName>
        <fullName evidence="7">4-(phosphohydroxy)-L-threonine dehydrogenase</fullName>
    </alternativeName>
</protein>
<evidence type="ECO:0000256" key="3">
    <source>
        <dbReference type="ARBA" id="ARBA00022857"/>
    </source>
</evidence>
<dbReference type="GO" id="GO:0008615">
    <property type="term" value="P:pyridoxine biosynthetic process"/>
    <property type="evidence" value="ECO:0007669"/>
    <property type="project" value="UniProtKB-UniRule"/>
</dbReference>
<evidence type="ECO:0000256" key="1">
    <source>
        <dbReference type="ARBA" id="ARBA00022490"/>
    </source>
</evidence>
<evidence type="ECO:0000313" key="9">
    <source>
        <dbReference type="Proteomes" id="UP000298602"/>
    </source>
</evidence>
<dbReference type="GO" id="GO:0051287">
    <property type="term" value="F:NAD binding"/>
    <property type="evidence" value="ECO:0007669"/>
    <property type="project" value="InterPro"/>
</dbReference>
<dbReference type="GO" id="GO:0050570">
    <property type="term" value="F:4-hydroxythreonine-4-phosphate dehydrogenase activity"/>
    <property type="evidence" value="ECO:0007669"/>
    <property type="project" value="UniProtKB-UniRule"/>
</dbReference>
<comment type="miscellaneous">
    <text evidence="7">The active site is located at the dimer interface.</text>
</comment>
<dbReference type="Gene3D" id="3.40.718.10">
    <property type="entry name" value="Isopropylmalate Dehydrogenase"/>
    <property type="match status" value="1"/>
</dbReference>
<dbReference type="EC" id="1.1.1.262" evidence="7"/>
<comment type="catalytic activity">
    <reaction evidence="7">
        <text>4-(phosphooxy)-L-threonine + NAD(+) = 3-amino-2-oxopropyl phosphate + CO2 + NADH</text>
        <dbReference type="Rhea" id="RHEA:32275"/>
        <dbReference type="ChEBI" id="CHEBI:16526"/>
        <dbReference type="ChEBI" id="CHEBI:57279"/>
        <dbReference type="ChEBI" id="CHEBI:57540"/>
        <dbReference type="ChEBI" id="CHEBI:57945"/>
        <dbReference type="ChEBI" id="CHEBI:58452"/>
        <dbReference type="EC" id="1.1.1.262"/>
    </reaction>
</comment>
<dbReference type="InterPro" id="IPR037510">
    <property type="entry name" value="PdxA"/>
</dbReference>
<dbReference type="GO" id="GO:0046872">
    <property type="term" value="F:metal ion binding"/>
    <property type="evidence" value="ECO:0007669"/>
    <property type="project" value="UniProtKB-UniRule"/>
</dbReference>
<dbReference type="KEGG" id="dax:FDQ92_09325"/>
<feature type="binding site" evidence="7">
    <location>
        <position position="289"/>
    </location>
    <ligand>
        <name>substrate</name>
    </ligand>
</feature>
<feature type="binding site" evidence="7">
    <location>
        <position position="151"/>
    </location>
    <ligand>
        <name>substrate</name>
    </ligand>
</feature>
<keyword evidence="1 7" id="KW-0963">Cytoplasm</keyword>
<comment type="function">
    <text evidence="7">Catalyzes the NAD(P)-dependent oxidation of 4-(phosphooxy)-L-threonine (HTP) into 2-amino-3-oxo-4-(phosphooxy)butyric acid which spontaneously decarboxylates to form 3-amino-2-oxopropyl phosphate (AHAP).</text>
</comment>
<keyword evidence="6 7" id="KW-0664">Pyridoxine biosynthesis</keyword>
<dbReference type="GO" id="GO:0042823">
    <property type="term" value="P:pyridoxal phosphate biosynthetic process"/>
    <property type="evidence" value="ECO:0007669"/>
    <property type="project" value="UniProtKB-UniRule"/>
</dbReference>
<comment type="pathway">
    <text evidence="7">Cofactor biosynthesis; pyridoxine 5'-phosphate biosynthesis; pyridoxine 5'-phosphate from D-erythrose 4-phosphate: step 4/5.</text>
</comment>
<feature type="binding site" evidence="7">
    <location>
        <position position="226"/>
    </location>
    <ligand>
        <name>a divalent metal cation</name>
        <dbReference type="ChEBI" id="CHEBI:60240"/>
        <note>ligand shared between dimeric partners</note>
    </ligand>
</feature>
<dbReference type="RefSeq" id="WP_137424438.1">
    <property type="nucleotide sequence ID" value="NZ_CP040098.1"/>
</dbReference>
<dbReference type="SUPFAM" id="SSF53659">
    <property type="entry name" value="Isocitrate/Isopropylmalate dehydrogenase-like"/>
    <property type="match status" value="1"/>
</dbReference>
<comment type="subcellular location">
    <subcellularLocation>
        <location evidence="7">Cytoplasm</location>
    </subcellularLocation>
</comment>
<reference evidence="8 9" key="2">
    <citation type="submission" date="2019-05" db="EMBL/GenBank/DDBJ databases">
        <authorList>
            <person name="Suflita J.M."/>
            <person name="Marks C.R."/>
        </authorList>
    </citation>
    <scope>NUCLEOTIDE SEQUENCE [LARGE SCALE GENOMIC DNA]</scope>
    <source>
        <strain evidence="8 9">ALDC</strain>
    </source>
</reference>
<proteinExistence type="inferred from homology"/>
<evidence type="ECO:0000256" key="7">
    <source>
        <dbReference type="HAMAP-Rule" id="MF_00536"/>
    </source>
</evidence>
<evidence type="ECO:0000256" key="5">
    <source>
        <dbReference type="ARBA" id="ARBA00023027"/>
    </source>
</evidence>
<keyword evidence="2 7" id="KW-0479">Metal-binding</keyword>
<feature type="binding site" evidence="7">
    <location>
        <position position="281"/>
    </location>
    <ligand>
        <name>a divalent metal cation</name>
        <dbReference type="ChEBI" id="CHEBI:60240"/>
        <note>ligand shared between dimeric partners</note>
    </ligand>
</feature>
<name>A0A4V1ERP3_9BACT</name>
<comment type="subunit">
    <text evidence="7">Homodimer.</text>
</comment>
<evidence type="ECO:0000256" key="4">
    <source>
        <dbReference type="ARBA" id="ARBA00023002"/>
    </source>
</evidence>
<comment type="similarity">
    <text evidence="7">Belongs to the PdxA family.</text>
</comment>
<dbReference type="GO" id="GO:0005737">
    <property type="term" value="C:cytoplasm"/>
    <property type="evidence" value="ECO:0007669"/>
    <property type="project" value="UniProtKB-SubCell"/>
</dbReference>
<dbReference type="NCBIfam" id="TIGR00557">
    <property type="entry name" value="pdxA"/>
    <property type="match status" value="1"/>
</dbReference>
<keyword evidence="3 7" id="KW-0521">NADP</keyword>
<dbReference type="AlphaFoldDB" id="A0A4V1ERP3"/>
<dbReference type="PANTHER" id="PTHR30004">
    <property type="entry name" value="4-HYDROXYTHREONINE-4-PHOSPHATE DEHYDROGENASE"/>
    <property type="match status" value="1"/>
</dbReference>
<dbReference type="Proteomes" id="UP000298602">
    <property type="component" value="Chromosome"/>
</dbReference>
<dbReference type="InterPro" id="IPR005255">
    <property type="entry name" value="PdxA_fam"/>
</dbReference>
<evidence type="ECO:0000313" key="8">
    <source>
        <dbReference type="EMBL" id="QCQ22341.1"/>
    </source>
</evidence>
<reference evidence="8 9" key="1">
    <citation type="submission" date="2019-05" db="EMBL/GenBank/DDBJ databases">
        <title>The Complete Genome Sequence of the n-alkane-degrading Desulfoglaeba alkanexedens ALDC reveals multiple alkylsuccinate synthase gene clusters.</title>
        <authorList>
            <person name="Callaghan A.V."/>
            <person name="Davidova I.A."/>
            <person name="Duncan K.E."/>
            <person name="Morris B."/>
            <person name="McInerney M.J."/>
        </authorList>
    </citation>
    <scope>NUCLEOTIDE SEQUENCE [LARGE SCALE GENOMIC DNA]</scope>
    <source>
        <strain evidence="8 9">ALDC</strain>
    </source>
</reference>
<keyword evidence="5 7" id="KW-0520">NAD</keyword>
<dbReference type="UniPathway" id="UPA00244">
    <property type="reaction ID" value="UER00312"/>
</dbReference>
<dbReference type="HAMAP" id="MF_00536">
    <property type="entry name" value="PdxA"/>
    <property type="match status" value="1"/>
</dbReference>
<dbReference type="EMBL" id="CP040098">
    <property type="protein sequence ID" value="QCQ22341.1"/>
    <property type="molecule type" value="Genomic_DNA"/>
</dbReference>
<feature type="binding site" evidence="7">
    <location>
        <position position="152"/>
    </location>
    <ligand>
        <name>substrate</name>
    </ligand>
</feature>
<feature type="binding site" evidence="7">
    <location>
        <position position="307"/>
    </location>
    <ligand>
        <name>substrate</name>
    </ligand>
</feature>
<sequence length="349" mass="37525">MHDPPSTGRPKIAVTVGDPTGVGPEIVCRAVMRPQVFQHAMPLIVGDAMAMERAWNLLSSNAGRGPRPPWVQASERDPWGVPPGSVPLLSPVPLHLEDIPYGDPSEKAARSVIRNIEAAVSLALQRQVDAVVTGPIHKGRLHRSGFLFPGHTEFLKHLTGARTVVMMLAGPKLRVSLATIHCALRQVPELLTAEGLADTIRITGEALIRDFGLAAPRLAVCGLNPHAGEEGAFGREEIELIRPVVERFEKESFRVSGPHPADTLFWRAFHGEFDAVVALYHDQGLIPVKLVHFDRAVNVSLGLPIIRTSVDHGTAYDIAGTGKADASSLLEAIAVAALMARNRRAAEAG</sequence>
<feature type="binding site" evidence="7">
    <location>
        <position position="181"/>
    </location>
    <ligand>
        <name>a divalent metal cation</name>
        <dbReference type="ChEBI" id="CHEBI:60240"/>
        <note>ligand shared between dimeric partners</note>
    </ligand>
</feature>
<keyword evidence="9" id="KW-1185">Reference proteome</keyword>
<feature type="binding site" evidence="7">
    <location>
        <position position="298"/>
    </location>
    <ligand>
        <name>substrate</name>
    </ligand>
</feature>
<dbReference type="PANTHER" id="PTHR30004:SF6">
    <property type="entry name" value="D-THREONATE 4-PHOSPHATE DEHYDROGENASE"/>
    <property type="match status" value="1"/>
</dbReference>
<organism evidence="8 9">
    <name type="scientific">Desulfoglaeba alkanexedens ALDC</name>
    <dbReference type="NCBI Taxonomy" id="980445"/>
    <lineage>
        <taxon>Bacteria</taxon>
        <taxon>Pseudomonadati</taxon>
        <taxon>Thermodesulfobacteriota</taxon>
        <taxon>Syntrophobacteria</taxon>
        <taxon>Syntrophobacterales</taxon>
        <taxon>Syntrophobacteraceae</taxon>
        <taxon>Desulfoglaeba</taxon>
    </lineage>
</organism>
<gene>
    <name evidence="7 8" type="primary">pdxA</name>
    <name evidence="8" type="ORF">FDQ92_09325</name>
</gene>
<dbReference type="Pfam" id="PF04166">
    <property type="entry name" value="PdxA"/>
    <property type="match status" value="1"/>
</dbReference>
<keyword evidence="4 7" id="KW-0560">Oxidoreductase</keyword>